<protein>
    <submittedName>
        <fullName evidence="2">Uncharacterized protein</fullName>
    </submittedName>
</protein>
<dbReference type="EMBL" id="SRLO01001790">
    <property type="protein sequence ID" value="TNN35318.1"/>
    <property type="molecule type" value="Genomic_DNA"/>
</dbReference>
<feature type="region of interest" description="Disordered" evidence="1">
    <location>
        <begin position="139"/>
        <end position="163"/>
    </location>
</feature>
<proteinExistence type="predicted"/>
<accession>A0A4Z2F2P9</accession>
<evidence type="ECO:0000256" key="1">
    <source>
        <dbReference type="SAM" id="MobiDB-lite"/>
    </source>
</evidence>
<dbReference type="OrthoDB" id="8954273at2759"/>
<dbReference type="AlphaFoldDB" id="A0A4Z2F2P9"/>
<feature type="compositionally biased region" description="Basic and acidic residues" evidence="1">
    <location>
        <begin position="88"/>
        <end position="107"/>
    </location>
</feature>
<dbReference type="Proteomes" id="UP000314294">
    <property type="component" value="Unassembled WGS sequence"/>
</dbReference>
<evidence type="ECO:0000313" key="2">
    <source>
        <dbReference type="EMBL" id="TNN35318.1"/>
    </source>
</evidence>
<reference evidence="2 3" key="1">
    <citation type="submission" date="2019-03" db="EMBL/GenBank/DDBJ databases">
        <title>First draft genome of Liparis tanakae, snailfish: a comprehensive survey of snailfish specific genes.</title>
        <authorList>
            <person name="Kim W."/>
            <person name="Song I."/>
            <person name="Jeong J.-H."/>
            <person name="Kim D."/>
            <person name="Kim S."/>
            <person name="Ryu S."/>
            <person name="Song J.Y."/>
            <person name="Lee S.K."/>
        </authorList>
    </citation>
    <scope>NUCLEOTIDE SEQUENCE [LARGE SCALE GENOMIC DNA]</scope>
    <source>
        <tissue evidence="2">Muscle</tissue>
    </source>
</reference>
<name>A0A4Z2F2P9_9TELE</name>
<keyword evidence="3" id="KW-1185">Reference proteome</keyword>
<feature type="region of interest" description="Disordered" evidence="1">
    <location>
        <begin position="88"/>
        <end position="111"/>
    </location>
</feature>
<organism evidence="2 3">
    <name type="scientific">Liparis tanakae</name>
    <name type="common">Tanaka's snailfish</name>
    <dbReference type="NCBI Taxonomy" id="230148"/>
    <lineage>
        <taxon>Eukaryota</taxon>
        <taxon>Metazoa</taxon>
        <taxon>Chordata</taxon>
        <taxon>Craniata</taxon>
        <taxon>Vertebrata</taxon>
        <taxon>Euteleostomi</taxon>
        <taxon>Actinopterygii</taxon>
        <taxon>Neopterygii</taxon>
        <taxon>Teleostei</taxon>
        <taxon>Neoteleostei</taxon>
        <taxon>Acanthomorphata</taxon>
        <taxon>Eupercaria</taxon>
        <taxon>Perciformes</taxon>
        <taxon>Cottioidei</taxon>
        <taxon>Cottales</taxon>
        <taxon>Liparidae</taxon>
        <taxon>Liparis</taxon>
    </lineage>
</organism>
<evidence type="ECO:0000313" key="3">
    <source>
        <dbReference type="Proteomes" id="UP000314294"/>
    </source>
</evidence>
<comment type="caution">
    <text evidence="2">The sequence shown here is derived from an EMBL/GenBank/DDBJ whole genome shotgun (WGS) entry which is preliminary data.</text>
</comment>
<gene>
    <name evidence="2" type="ORF">EYF80_054517</name>
</gene>
<sequence length="186" mass="20093">MQEQSFRWIQAPAVKSPAACRCLLQAFPTKKITSAMLSRIQTPETASMNTVKTVFSVGLDTKQSTVFGVGPPRQFVEPLVDVAAVGHMHGDQQGRGGDQDELKRPEADVGDGEEVVVADTVAARLLGVARESGLLIAPHALRRNHQNQDAENEQDREPDATNACGVSVHTADDSIKGCPVHLWFLV</sequence>